<feature type="active site" description="For ring-opening step" evidence="4">
    <location>
        <position position="128"/>
    </location>
</feature>
<dbReference type="GO" id="GO:0006043">
    <property type="term" value="P:glucosamine catabolic process"/>
    <property type="evidence" value="ECO:0007669"/>
    <property type="project" value="TreeGrafter"/>
</dbReference>
<dbReference type="UniPathway" id="UPA00629">
    <property type="reaction ID" value="UER00684"/>
</dbReference>
<evidence type="ECO:0000256" key="3">
    <source>
        <dbReference type="ARBA" id="ARBA00023277"/>
    </source>
</evidence>
<comment type="caution">
    <text evidence="4">Lacks conserved residue(s) required for the propagation of feature annotation.</text>
</comment>
<dbReference type="GO" id="GO:0005975">
    <property type="term" value="P:carbohydrate metabolic process"/>
    <property type="evidence" value="ECO:0007669"/>
    <property type="project" value="InterPro"/>
</dbReference>
<dbReference type="AlphaFoldDB" id="G9WI59"/>
<feature type="active site" description="Proton acceptor; for enolization step" evidence="4">
    <location>
        <position position="62"/>
    </location>
</feature>
<dbReference type="GO" id="GO:0005737">
    <property type="term" value="C:cytoplasm"/>
    <property type="evidence" value="ECO:0007669"/>
    <property type="project" value="TreeGrafter"/>
</dbReference>
<protein>
    <recommendedName>
        <fullName evidence="4">Glucosamine-6-phosphate deaminase</fullName>
        <ecNumber evidence="4">3.5.99.6</ecNumber>
    </recommendedName>
    <alternativeName>
        <fullName evidence="4">GlcN6P deaminase</fullName>
        <shortName evidence="4">GNPDA</shortName>
    </alternativeName>
    <alternativeName>
        <fullName evidence="4">Glucosamine-6-phosphate isomerase</fullName>
    </alternativeName>
</protein>
<gene>
    <name evidence="4" type="primary">nagB</name>
    <name evidence="6" type="ORF">OKIT_1078</name>
</gene>
<dbReference type="InterPro" id="IPR006148">
    <property type="entry name" value="Glc/Gal-6P_isomerase"/>
</dbReference>
<dbReference type="EMBL" id="AFVZ01000001">
    <property type="protein sequence ID" value="EHN59181.1"/>
    <property type="molecule type" value="Genomic_DNA"/>
</dbReference>
<dbReference type="PANTHER" id="PTHR11280:SF5">
    <property type="entry name" value="GLUCOSAMINE-6-PHOSPHATE ISOMERASE"/>
    <property type="match status" value="1"/>
</dbReference>
<dbReference type="GO" id="GO:0004342">
    <property type="term" value="F:glucosamine-6-phosphate deaminase activity"/>
    <property type="evidence" value="ECO:0007669"/>
    <property type="project" value="UniProtKB-UniRule"/>
</dbReference>
<dbReference type="CDD" id="cd01399">
    <property type="entry name" value="GlcN6P_deaminase"/>
    <property type="match status" value="1"/>
</dbReference>
<keyword evidence="3 4" id="KW-0119">Carbohydrate metabolism</keyword>
<dbReference type="STRING" id="336988.NT96_05990"/>
<dbReference type="HAMAP" id="MF_01241">
    <property type="entry name" value="GlcN6P_deamin"/>
    <property type="match status" value="1"/>
</dbReference>
<comment type="catalytic activity">
    <reaction evidence="1 4">
        <text>alpha-D-glucosamine 6-phosphate + H2O = beta-D-fructose 6-phosphate + NH4(+)</text>
        <dbReference type="Rhea" id="RHEA:12172"/>
        <dbReference type="ChEBI" id="CHEBI:15377"/>
        <dbReference type="ChEBI" id="CHEBI:28938"/>
        <dbReference type="ChEBI" id="CHEBI:57634"/>
        <dbReference type="ChEBI" id="CHEBI:75989"/>
        <dbReference type="EC" id="3.5.99.6"/>
    </reaction>
</comment>
<dbReference type="GO" id="GO:0019262">
    <property type="term" value="P:N-acetylneuraminate catabolic process"/>
    <property type="evidence" value="ECO:0007669"/>
    <property type="project" value="UniProtKB-UniRule"/>
</dbReference>
<feature type="domain" description="Glucosamine/galactosamine-6-phosphate isomerase" evidence="5">
    <location>
        <begin position="26"/>
        <end position="219"/>
    </location>
</feature>
<evidence type="ECO:0000256" key="2">
    <source>
        <dbReference type="ARBA" id="ARBA00022801"/>
    </source>
</evidence>
<dbReference type="Gene3D" id="3.40.50.1360">
    <property type="match status" value="1"/>
</dbReference>
<accession>G9WI59</accession>
<dbReference type="GO" id="GO:0006046">
    <property type="term" value="P:N-acetylglucosamine catabolic process"/>
    <property type="evidence" value="ECO:0007669"/>
    <property type="project" value="UniProtKB-UniRule"/>
</dbReference>
<dbReference type="PANTHER" id="PTHR11280">
    <property type="entry name" value="GLUCOSAMINE-6-PHOSPHATE ISOMERASE"/>
    <property type="match status" value="1"/>
</dbReference>
<feature type="active site" description="Proton acceptor; for ring-opening step" evidence="4">
    <location>
        <position position="130"/>
    </location>
</feature>
<evidence type="ECO:0000256" key="4">
    <source>
        <dbReference type="HAMAP-Rule" id="MF_01241"/>
    </source>
</evidence>
<keyword evidence="2 4" id="KW-0378">Hydrolase</keyword>
<organism evidence="6 7">
    <name type="scientific">Oenococcus kitaharae DSM 17330</name>
    <dbReference type="NCBI Taxonomy" id="1045004"/>
    <lineage>
        <taxon>Bacteria</taxon>
        <taxon>Bacillati</taxon>
        <taxon>Bacillota</taxon>
        <taxon>Bacilli</taxon>
        <taxon>Lactobacillales</taxon>
        <taxon>Lactobacillaceae</taxon>
        <taxon>Oenococcus</taxon>
    </lineage>
</organism>
<sequence>MEIKLVQSQTEGGQIGLQIFKEALLKGANSFGLATGSTPISIYEAISASNLDFSKTVSINLDEYVGISADHPESYHYFMREHLFGKKPFAHSFVPNGQAADLKSETESYDKIINDHPIDLQLLGLGQNGHIGFNEPGTSFTSKTHIVNLTENTIRANSRFFESEDQVPKQAISMGIASILQAKEILIAAYGQNKAQAVRDFIQGPVTEAVPASVLQKHPNVIVILDPAAASLLKK</sequence>
<dbReference type="EC" id="3.5.99.6" evidence="4"/>
<dbReference type="SUPFAM" id="SSF100950">
    <property type="entry name" value="NagB/RpiA/CoA transferase-like"/>
    <property type="match status" value="1"/>
</dbReference>
<proteinExistence type="inferred from homology"/>
<reference evidence="6 7" key="1">
    <citation type="journal article" date="2012" name="PLoS ONE">
        <title>Functional divergence in the genus oenococcus as predicted by genome sequencing of the newly-described species, Oenococcus kitaharae.</title>
        <authorList>
            <person name="Borneman A.R."/>
            <person name="McCarthy J.M."/>
            <person name="Chambers P.J."/>
            <person name="Bartowsky E.J."/>
        </authorList>
    </citation>
    <scope>NUCLEOTIDE SEQUENCE [LARGE SCALE GENOMIC DNA]</scope>
    <source>
        <strain evidence="7">DSM17330</strain>
    </source>
</reference>
<comment type="similarity">
    <text evidence="4">Belongs to the glucosamine/galactosamine-6-phosphate isomerase family. NagB subfamily.</text>
</comment>
<evidence type="ECO:0000313" key="6">
    <source>
        <dbReference type="EMBL" id="EHN59181.1"/>
    </source>
</evidence>
<feature type="active site" description="For ring-opening step" evidence="4">
    <location>
        <position position="135"/>
    </location>
</feature>
<dbReference type="eggNOG" id="COG0363">
    <property type="taxonomic scope" value="Bacteria"/>
</dbReference>
<dbReference type="InterPro" id="IPR004547">
    <property type="entry name" value="Glucosamine6P_isomerase"/>
</dbReference>
<evidence type="ECO:0000259" key="5">
    <source>
        <dbReference type="Pfam" id="PF01182"/>
    </source>
</evidence>
<dbReference type="Pfam" id="PF01182">
    <property type="entry name" value="Glucosamine_iso"/>
    <property type="match status" value="1"/>
</dbReference>
<evidence type="ECO:0000256" key="1">
    <source>
        <dbReference type="ARBA" id="ARBA00000644"/>
    </source>
</evidence>
<comment type="caution">
    <text evidence="6">The sequence shown here is derived from an EMBL/GenBank/DDBJ whole genome shotgun (WGS) entry which is preliminary data.</text>
</comment>
<dbReference type="Proteomes" id="UP000004959">
    <property type="component" value="Chromosome"/>
</dbReference>
<dbReference type="InterPro" id="IPR018321">
    <property type="entry name" value="Glucosamine6P_isomerase_CS"/>
</dbReference>
<evidence type="ECO:0000313" key="7">
    <source>
        <dbReference type="Proteomes" id="UP000004959"/>
    </source>
</evidence>
<comment type="function">
    <text evidence="4">Catalyzes the reversible isomerization-deamination of glucosamine 6-phosphate (GlcN6P) to form fructose 6-phosphate (Fru6P) and ammonium ion.</text>
</comment>
<dbReference type="RefSeq" id="WP_007745937.1">
    <property type="nucleotide sequence ID" value="NZ_CM001398.1"/>
</dbReference>
<dbReference type="PATRIC" id="fig|1045004.4.peg.1078"/>
<comment type="pathway">
    <text evidence="4">Amino-sugar metabolism; N-acetylneuraminate degradation; D-fructose 6-phosphate from N-acetylneuraminate: step 5/5.</text>
</comment>
<dbReference type="HOGENOM" id="CLU_049611_1_0_9"/>
<name>G9WI59_9LACO</name>
<dbReference type="NCBIfam" id="TIGR00502">
    <property type="entry name" value="nagB"/>
    <property type="match status" value="1"/>
</dbReference>
<keyword evidence="7" id="KW-1185">Reference proteome</keyword>
<dbReference type="InterPro" id="IPR037171">
    <property type="entry name" value="NagB/RpiA_transferase-like"/>
</dbReference>
<dbReference type="GO" id="GO:0042802">
    <property type="term" value="F:identical protein binding"/>
    <property type="evidence" value="ECO:0007669"/>
    <property type="project" value="TreeGrafter"/>
</dbReference>
<dbReference type="OrthoDB" id="9791139at2"/>
<dbReference type="FunFam" id="3.40.50.1360:FF:000003">
    <property type="entry name" value="Glucosamine-6-phosphate deaminase"/>
    <property type="match status" value="1"/>
</dbReference>
<dbReference type="PROSITE" id="PS01161">
    <property type="entry name" value="GLC_GALNAC_ISOMERASE"/>
    <property type="match status" value="1"/>
</dbReference>